<organism evidence="1 2">
    <name type="scientific">Geodermatophilus obscurus</name>
    <dbReference type="NCBI Taxonomy" id="1861"/>
    <lineage>
        <taxon>Bacteria</taxon>
        <taxon>Bacillati</taxon>
        <taxon>Actinomycetota</taxon>
        <taxon>Actinomycetes</taxon>
        <taxon>Geodermatophilales</taxon>
        <taxon>Geodermatophilaceae</taxon>
        <taxon>Geodermatophilus</taxon>
    </lineage>
</organism>
<dbReference type="EMBL" id="FOWE01000005">
    <property type="protein sequence ID" value="SFO24271.1"/>
    <property type="molecule type" value="Genomic_DNA"/>
</dbReference>
<dbReference type="Proteomes" id="UP000183642">
    <property type="component" value="Unassembled WGS sequence"/>
</dbReference>
<reference evidence="2" key="1">
    <citation type="submission" date="2016-10" db="EMBL/GenBank/DDBJ databases">
        <authorList>
            <person name="Varghese N."/>
            <person name="Submissions S."/>
        </authorList>
    </citation>
    <scope>NUCLEOTIDE SEQUENCE [LARGE SCALE GENOMIC DNA]</scope>
    <source>
        <strain evidence="2">DSM 43161</strain>
    </source>
</reference>
<accession>A0A1I5FLZ9</accession>
<gene>
    <name evidence="1" type="ORF">SAMN05660359_02181</name>
</gene>
<evidence type="ECO:0000313" key="2">
    <source>
        <dbReference type="Proteomes" id="UP000183642"/>
    </source>
</evidence>
<dbReference type="InterPro" id="IPR037207">
    <property type="entry name" value="Nuop51_4Fe4S-bd_sf"/>
</dbReference>
<protein>
    <submittedName>
        <fullName evidence="1">Respiratory-chain NADH dehydrogenase subunit</fullName>
    </submittedName>
</protein>
<evidence type="ECO:0000313" key="1">
    <source>
        <dbReference type="EMBL" id="SFO24271.1"/>
    </source>
</evidence>
<dbReference type="SUPFAM" id="SSF140490">
    <property type="entry name" value="Nqo1C-terminal domain-like"/>
    <property type="match status" value="1"/>
</dbReference>
<keyword evidence="2" id="KW-1185">Reference proteome</keyword>
<dbReference type="OrthoDB" id="3396880at2"/>
<dbReference type="AlphaFoldDB" id="A0A1I5FLZ9"/>
<dbReference type="Gene3D" id="3.40.50.11540">
    <property type="entry name" value="NADH-ubiquinone oxidoreductase 51kDa subunit"/>
    <property type="match status" value="1"/>
</dbReference>
<proteinExistence type="predicted"/>
<name>A0A1I5FLZ9_9ACTN</name>
<sequence length="363" mass="35411">MTAALAPAGLLDATGAALADHLAAHGPLPAADAAALAGSAGLTARGGLPAAGRIRSVAQAALTARRAPVVVADGVGGDPAGLGDRALLTRAPHLVLDGLALAGRTLGATTLALAAPADRLATVLRAVAERGDAVRLDVVVPPSPVGGRPTLVLDVETLARLALLARGCTGPAGARLVTRRWEAAGVPHADVVDADPGTRLADLLPLGGARAVLVGGGSGTWVPAAAARGLRLDGADLAAVGAHPGAVVLAALPGDRCGLLETARVVAALTGDPTGAPAGRCGPCADHLSRVAAALAATVPPPPGLLDDVAGRPGCGACRHADGAARLVAGALEVFADEVTAHRYGSCTATSWAPFLPVPAHVR</sequence>
<dbReference type="SUPFAM" id="SSF142019">
    <property type="entry name" value="Nqo1 FMN-binding domain-like"/>
    <property type="match status" value="1"/>
</dbReference>
<dbReference type="InterPro" id="IPR037225">
    <property type="entry name" value="Nuo51_FMN-bd_sf"/>
</dbReference>
<dbReference type="RefSeq" id="WP_075013571.1">
    <property type="nucleotide sequence ID" value="NZ_FOWE01000005.1"/>
</dbReference>